<dbReference type="PANTHER" id="PTHR20977:SF0">
    <property type="entry name" value="AT13385P-RELATED"/>
    <property type="match status" value="1"/>
</dbReference>
<dbReference type="PANTHER" id="PTHR20977">
    <property type="entry name" value="AT13385P-RELATED"/>
    <property type="match status" value="1"/>
</dbReference>
<dbReference type="Pfam" id="PF07248">
    <property type="entry name" value="DUF1431"/>
    <property type="match status" value="2"/>
</dbReference>
<organism evidence="1 2">
    <name type="scientific">Glossina austeni</name>
    <name type="common">Savannah tsetse fly</name>
    <dbReference type="NCBI Taxonomy" id="7395"/>
    <lineage>
        <taxon>Eukaryota</taxon>
        <taxon>Metazoa</taxon>
        <taxon>Ecdysozoa</taxon>
        <taxon>Arthropoda</taxon>
        <taxon>Hexapoda</taxon>
        <taxon>Insecta</taxon>
        <taxon>Pterygota</taxon>
        <taxon>Neoptera</taxon>
        <taxon>Endopterygota</taxon>
        <taxon>Diptera</taxon>
        <taxon>Brachycera</taxon>
        <taxon>Muscomorpha</taxon>
        <taxon>Hippoboscoidea</taxon>
        <taxon>Glossinidae</taxon>
        <taxon>Glossina</taxon>
    </lineage>
</organism>
<sequence>MHSKSAKKKEFRKCYKTNFACFKSFKYWLGSRDRKGSKGAEAYSKEKLSINKKNMLRSIGLCKYVKFSKARWLRKRDMSDSSKKETPTNPPPVCGPQTDAVDVCRPKGHASGDCPFYHVDECHPKSIPVAEHLRCCCDHALVEEPCTPLRRPPPPKKEKVAYKSMWETIPGYNPCSLPPRLDEIHYHPSDLDKRTYYRTWVECERLVRKRKFCCFDDVGVPPHCLERKPPPVESACEEDPEKLKVDLRLLKDCMEAATNEPRPEKSRCAKIVMPFCGKVAKSTKCLPHYQKDCTKECCPYPSFSECQKPPICPEAPVECRCLDKETLQNFICYIIMFKAFKVTNAVKKSSRLWMERCYSSEYVFNNEGPAPTCGSLHTKKKPCLSKPCAVARPAFGDCPDVADSECDEKQETCLTKEPCDAAIHQHELKHEDRRPTEFKSMWGDAKPIGCVLPIRHDMEYYHSSDKLTRKYQQTWDECGAIKKKRKFCCFDDLPEASPACTERRKLQVQSALPEDDGKFKIDFDLLKKCMKKSIKKIPKEIPRCLKIRLACCQPVAKNVKCKGKPASKCKKTCTPYPSYSECQHPPIRKRRRVECKCTKLDAGCVIVEFLKKKLEFNLPPPLPAWPPRPK</sequence>
<dbReference type="InterPro" id="IPR006611">
    <property type="entry name" value="DUF1431_DROsp"/>
</dbReference>
<dbReference type="AlphaFoldDB" id="A0A1A9VST6"/>
<proteinExistence type="predicted"/>
<dbReference type="Proteomes" id="UP000078200">
    <property type="component" value="Unassembled WGS sequence"/>
</dbReference>
<accession>A0A1A9VST6</accession>
<evidence type="ECO:0000313" key="1">
    <source>
        <dbReference type="EnsemblMetazoa" id="GAUT046269-PA"/>
    </source>
</evidence>
<protein>
    <submittedName>
        <fullName evidence="1">Uncharacterized protein</fullName>
    </submittedName>
</protein>
<evidence type="ECO:0000313" key="2">
    <source>
        <dbReference type="Proteomes" id="UP000078200"/>
    </source>
</evidence>
<reference evidence="1" key="1">
    <citation type="submission" date="2020-05" db="UniProtKB">
        <authorList>
            <consortium name="EnsemblMetazoa"/>
        </authorList>
    </citation>
    <scope>IDENTIFICATION</scope>
    <source>
        <strain evidence="1">TTRI</strain>
    </source>
</reference>
<dbReference type="EnsemblMetazoa" id="GAUT046269-RA">
    <property type="protein sequence ID" value="GAUT046269-PA"/>
    <property type="gene ID" value="GAUT046269"/>
</dbReference>
<keyword evidence="2" id="KW-1185">Reference proteome</keyword>
<dbReference type="VEuPathDB" id="VectorBase:GAUT046269"/>
<dbReference type="SMART" id="SM00689">
    <property type="entry name" value="DM6"/>
    <property type="match status" value="2"/>
</dbReference>
<name>A0A1A9VST6_GLOAU</name>